<protein>
    <submittedName>
        <fullName evidence="1">Uncharacterized protein</fullName>
    </submittedName>
</protein>
<evidence type="ECO:0000313" key="2">
    <source>
        <dbReference type="Proteomes" id="UP001159363"/>
    </source>
</evidence>
<evidence type="ECO:0000313" key="1">
    <source>
        <dbReference type="EMBL" id="KAJ8868992.1"/>
    </source>
</evidence>
<dbReference type="Proteomes" id="UP001159363">
    <property type="component" value="Chromosome 13"/>
</dbReference>
<reference evidence="1 2" key="1">
    <citation type="submission" date="2023-02" db="EMBL/GenBank/DDBJ databases">
        <title>LHISI_Scaffold_Assembly.</title>
        <authorList>
            <person name="Stuart O.P."/>
            <person name="Cleave R."/>
            <person name="Magrath M.J.L."/>
            <person name="Mikheyev A.S."/>
        </authorList>
    </citation>
    <scope>NUCLEOTIDE SEQUENCE [LARGE SCALE GENOMIC DNA]</scope>
    <source>
        <strain evidence="1">Daus_M_001</strain>
        <tissue evidence="1">Leg muscle</tissue>
    </source>
</reference>
<sequence>MEIERSRRVVIDNLVDNRWGGPETPPPKPIVSGAGLVYTGIFFPPALLPRRTGFDARRGCSRIFRMRKSWRTMPLVCGFSRGSLVYPALFFPGLLRTHLATPSSALVSSILRAAQIKQQIIAVHLPLRARNSFSQFLTKVRRGRGGVVVRLLASNQGDTGLDSRWGPSWNFASGKRAGRCRWPAGFLGVSPVSPALAFRRRSILTSLRHHWLSRPR</sequence>
<comment type="caution">
    <text evidence="1">The sequence shown here is derived from an EMBL/GenBank/DDBJ whole genome shotgun (WGS) entry which is preliminary data.</text>
</comment>
<keyword evidence="2" id="KW-1185">Reference proteome</keyword>
<dbReference type="EMBL" id="JARBHB010000014">
    <property type="protein sequence ID" value="KAJ8868992.1"/>
    <property type="molecule type" value="Genomic_DNA"/>
</dbReference>
<name>A0ABQ9GBY3_9NEOP</name>
<accession>A0ABQ9GBY3</accession>
<feature type="non-terminal residue" evidence="1">
    <location>
        <position position="216"/>
    </location>
</feature>
<gene>
    <name evidence="1" type="ORF">PR048_030538</name>
</gene>
<organism evidence="1 2">
    <name type="scientific">Dryococelus australis</name>
    <dbReference type="NCBI Taxonomy" id="614101"/>
    <lineage>
        <taxon>Eukaryota</taxon>
        <taxon>Metazoa</taxon>
        <taxon>Ecdysozoa</taxon>
        <taxon>Arthropoda</taxon>
        <taxon>Hexapoda</taxon>
        <taxon>Insecta</taxon>
        <taxon>Pterygota</taxon>
        <taxon>Neoptera</taxon>
        <taxon>Polyneoptera</taxon>
        <taxon>Phasmatodea</taxon>
        <taxon>Verophasmatodea</taxon>
        <taxon>Anareolatae</taxon>
        <taxon>Phasmatidae</taxon>
        <taxon>Eurycanthinae</taxon>
        <taxon>Dryococelus</taxon>
    </lineage>
</organism>
<proteinExistence type="predicted"/>